<name>E1NSQ3_9LACO</name>
<gene>
    <name evidence="1" type="ORF">HMPREF9211_1170</name>
</gene>
<accession>E1NSQ3</accession>
<evidence type="ECO:0000313" key="1">
    <source>
        <dbReference type="EMBL" id="EFO70854.1"/>
    </source>
</evidence>
<organism evidence="1 2">
    <name type="scientific">Lactobacillus iners LactinV 01V1-a</name>
    <dbReference type="NCBI Taxonomy" id="879297"/>
    <lineage>
        <taxon>Bacteria</taxon>
        <taxon>Bacillati</taxon>
        <taxon>Bacillota</taxon>
        <taxon>Bacilli</taxon>
        <taxon>Lactobacillales</taxon>
        <taxon>Lactobacillaceae</taxon>
        <taxon>Lactobacillus</taxon>
    </lineage>
</organism>
<proteinExistence type="predicted"/>
<dbReference type="EMBL" id="AEHQ01000043">
    <property type="protein sequence ID" value="EFO70854.1"/>
    <property type="molecule type" value="Genomic_DNA"/>
</dbReference>
<dbReference type="Proteomes" id="UP000003648">
    <property type="component" value="Unassembled WGS sequence"/>
</dbReference>
<comment type="caution">
    <text evidence="1">The sequence shown here is derived from an EMBL/GenBank/DDBJ whole genome shotgun (WGS) entry which is preliminary data.</text>
</comment>
<dbReference type="AlphaFoldDB" id="E1NSQ3"/>
<protein>
    <submittedName>
        <fullName evidence="1">Uncharacterized protein</fullName>
    </submittedName>
</protein>
<evidence type="ECO:0000313" key="2">
    <source>
        <dbReference type="Proteomes" id="UP000003648"/>
    </source>
</evidence>
<reference evidence="1 2" key="1">
    <citation type="submission" date="2010-09" db="EMBL/GenBank/DDBJ databases">
        <authorList>
            <person name="Durkin A.S."/>
            <person name="Madupu R."/>
            <person name="Torralba M."/>
            <person name="Gillis M."/>
            <person name="Methe B."/>
            <person name="Sutton G."/>
            <person name="Nelson K.E."/>
        </authorList>
    </citation>
    <scope>NUCLEOTIDE SEQUENCE [LARGE SCALE GENOMIC DNA]</scope>
    <source>
        <strain evidence="1 2">LactinV 01V1-a</strain>
    </source>
</reference>
<sequence>MIVPFAFSKKLKLAGNNWSKANEIYINHIKDYLQGFNVLRTYSIYKEIYQKKS</sequence>